<feature type="domain" description="Ig-like" evidence="11">
    <location>
        <begin position="1586"/>
        <end position="1632"/>
    </location>
</feature>
<feature type="domain" description="Ig-like" evidence="11">
    <location>
        <begin position="110"/>
        <end position="203"/>
    </location>
</feature>
<feature type="domain" description="Ig-like" evidence="11">
    <location>
        <begin position="906"/>
        <end position="992"/>
    </location>
</feature>
<dbReference type="PROSITE" id="PS50853">
    <property type="entry name" value="FN3"/>
    <property type="match status" value="1"/>
</dbReference>
<dbReference type="SMART" id="SM00060">
    <property type="entry name" value="FN3"/>
    <property type="match status" value="1"/>
</dbReference>
<organism evidence="13 14">
    <name type="scientific">Junco hyemalis</name>
    <name type="common">Dark-eyed junco</name>
    <dbReference type="NCBI Taxonomy" id="40217"/>
    <lineage>
        <taxon>Eukaryota</taxon>
        <taxon>Metazoa</taxon>
        <taxon>Chordata</taxon>
        <taxon>Craniata</taxon>
        <taxon>Vertebrata</taxon>
        <taxon>Euteleostomi</taxon>
        <taxon>Archelosauria</taxon>
        <taxon>Archosauria</taxon>
        <taxon>Dinosauria</taxon>
        <taxon>Saurischia</taxon>
        <taxon>Theropoda</taxon>
        <taxon>Coelurosauria</taxon>
        <taxon>Aves</taxon>
        <taxon>Neognathae</taxon>
        <taxon>Neoaves</taxon>
        <taxon>Telluraves</taxon>
        <taxon>Australaves</taxon>
        <taxon>Passeriformes</taxon>
        <taxon>Passerellidae</taxon>
        <taxon>Junco</taxon>
    </lineage>
</organism>
<protein>
    <recommendedName>
        <fullName evidence="15">OBSCN protein</fullName>
    </recommendedName>
</protein>
<evidence type="ECO:0000256" key="9">
    <source>
        <dbReference type="ARBA" id="ARBA00023319"/>
    </source>
</evidence>
<feature type="domain" description="Ig-like" evidence="11">
    <location>
        <begin position="1246"/>
        <end position="1330"/>
    </location>
</feature>
<feature type="domain" description="Ig-like" evidence="11">
    <location>
        <begin position="1034"/>
        <end position="1122"/>
    </location>
</feature>
<dbReference type="Gene3D" id="2.60.40.10">
    <property type="entry name" value="Immunoglobulins"/>
    <property type="match status" value="16"/>
</dbReference>
<dbReference type="FunFam" id="2.60.40.10:FF:000107">
    <property type="entry name" value="Myosin, light chain kinase a"/>
    <property type="match status" value="1"/>
</dbReference>
<evidence type="ECO:0008006" key="15">
    <source>
        <dbReference type="Google" id="ProtNLM"/>
    </source>
</evidence>
<sequence length="1705" mass="188409">MDYSSLSGVPRFLTRPKAFMVSVGKDATLSCQIVGNPIPVVSWEKDKLPVQSGGRFKTTEDGDLYRLTIYDLSLEDSGQYICRAKNTIGEAFAAVSIKVGEETTVTESAPYFIQKPTNIKVTLGEDVMFKCKVQGSPPLSVNWEKDGRYLRNKADAGRFQIESAGESNALTIQCAQLGDSGTYTCRAENLIGSASASAALVVETRGSSNPDSGGKTASLLSHLQKRREEIRKMDISHSTLDSAYSAVEGLSSLGYGLSRDYERAAGLAKGARNAALGTLTRTCSVTEGKHAKLSCYVTGEPKPVIVWKKDNEVIAEGRRHVIYEDDQENFVLKILFCKQTDNGLYTCTASNLAGQTYSSVLVTVKGNIIKKLPRKTAVFIKDTATFCVELDNDCQNVRWLKNKEEVKPSDRISITCSGKQHTMTIRECKVEDAGEIAFLADESRTSTQFTYVRSPKKPPTQPPSDPVVKNKTETSVTLAWSPPRMERPIPVDGYIVERKKLTGFTWVRCHESHVPSPELTVSNLPEEADYQFRVSAVNAYGQSPYLEFPGSLHLEPVLAVKNPLTTAEVAPGGDALFTVDLTKTCSGTWYLNGKVLQESETYIINRTQTTHTLVIKNVTRKDDGTEVKFPWLLLDDFLLSPSHLLSVSPSESLELVCEVSAAGGAVVWRKDQTEVKQDQRTTIVCQGTQRKLIIKKVTQQDQGSYTCETKGDRTTFQVKVRDAFVHKEKVQKNVKAALSENATLSCEVAQEKTEVKWYKDGKLISSSKKFKVESEGKSRRLVVGEVEKKDAGEYTCEAAGQKLTFRINVPDSSQLCFPTGKVQKEVKAAVSENATLSCEVAQEKTEVKWYKDGKLISSSKKFKVESEGKSRRLVVGEVEKKDAGEYTCEAAGQKLTFKIDVTEPKPAFINQEKVQKEVKAVLTENASLTCEVAQDTTEVKWYKDGKLLVSSRKFKIETLGKSRRLVVGQLEKKDAGEYICEAAGQKMTFKLEATGECSLCDGGVRVVASCSSSPSSSWDLSIVNFSGLLSFLEPEAKFEKKVVQKEPLIVQEHESITLTTSVTPETAAVRWFKDGTEIKASKKCVIKSEGASRTLTVNAAESTDSALYTCQTKDDKQEFRVQVKGEQRPGHGPAQRLHFAHGGKPTTDASWFPSARNVEVLKHLQDVEVEEDSCAVFSCELSHDDEDVEWFLNDTLLYTNNFNDIKNVGKCYTLTMKQVKPEDAGTVTMKSDKVSETVRLKVIEKPTEVTKQLENKTSPAGQDISLSCELSKADVTIRWYKDGKAIRKSQKYDLQQEGTRATLIIRDSTVKDSGEYTCETETSKTTARVTVQGQLKGLSARGDLTSPWTMALNFLCPKFLHGKGGQALKEDAQGSEKPNYFVKELSDLKVDESGTAVFVCQSERAASSVVWRKGIAELRAGRKYEMTQKGQVLQLTIKNLEKSDSDTYSCDIGDAQSRGKLTVQVLITEDLEDVTVLEGESAMFKCRISPVDCSRVQWFLDKTPLHTNELNEIQSQPGGYHLLTLRKLSLKDSGVITFEAGDKKTSASLVVKVRVVKHCRSLPREVVDSPSLETFMINLVWVLSCLVWLKMSGDEKYEFKQHGTLLIHDLEPKDAGDYSCLVGNQKTTAALSVNGKKAEITCETLECFCSPLSSSFLYIPSQQLPSCPASTAFFHPLACVTPVPNLSFFISHVGLCVLCCLLTFL</sequence>
<keyword evidence="14" id="KW-1185">Reference proteome</keyword>
<keyword evidence="9" id="KW-0393">Immunoglobulin domain</keyword>
<dbReference type="InterPro" id="IPR052385">
    <property type="entry name" value="Obscurin/Obscurin-like_Reg"/>
</dbReference>
<accession>A0A8C5JBH5</accession>
<evidence type="ECO:0000256" key="2">
    <source>
        <dbReference type="ARBA" id="ARBA00004496"/>
    </source>
</evidence>
<dbReference type="PANTHER" id="PTHR35971:SF4">
    <property type="entry name" value="OBSCURIN"/>
    <property type="match status" value="1"/>
</dbReference>
<dbReference type="FunFam" id="2.60.40.10:FF:001066">
    <property type="entry name" value="Obscurin-like protein 1 isoform 3"/>
    <property type="match status" value="1"/>
</dbReference>
<feature type="domain" description="Fibronectin type-III" evidence="12">
    <location>
        <begin position="462"/>
        <end position="557"/>
    </location>
</feature>
<dbReference type="Pfam" id="PF07679">
    <property type="entry name" value="I-set"/>
    <property type="match status" value="14"/>
</dbReference>
<dbReference type="InterPro" id="IPR013783">
    <property type="entry name" value="Ig-like_fold"/>
</dbReference>
<dbReference type="InterPro" id="IPR007110">
    <property type="entry name" value="Ig-like_dom"/>
</dbReference>
<evidence type="ECO:0000313" key="13">
    <source>
        <dbReference type="Ensembl" id="ENSJHYP00000016874.1"/>
    </source>
</evidence>
<keyword evidence="8" id="KW-0539">Nucleus</keyword>
<dbReference type="FunFam" id="2.60.40.10:FF:000954">
    <property type="entry name" value="Obscurin, cytoskeletal calmodulin and titin-interacting RhoGEF"/>
    <property type="match status" value="1"/>
</dbReference>
<evidence type="ECO:0000259" key="11">
    <source>
        <dbReference type="PROSITE" id="PS50835"/>
    </source>
</evidence>
<dbReference type="Pfam" id="PF00041">
    <property type="entry name" value="fn3"/>
    <property type="match status" value="1"/>
</dbReference>
<evidence type="ECO:0000256" key="3">
    <source>
        <dbReference type="ARBA" id="ARBA00006692"/>
    </source>
</evidence>
<evidence type="ECO:0000256" key="10">
    <source>
        <dbReference type="SAM" id="MobiDB-lite"/>
    </source>
</evidence>
<evidence type="ECO:0000256" key="1">
    <source>
        <dbReference type="ARBA" id="ARBA00004123"/>
    </source>
</evidence>
<feature type="domain" description="Ig-like" evidence="11">
    <location>
        <begin position="10"/>
        <end position="100"/>
    </location>
</feature>
<evidence type="ECO:0000256" key="4">
    <source>
        <dbReference type="ARBA" id="ARBA00022490"/>
    </source>
</evidence>
<dbReference type="CDD" id="cd00096">
    <property type="entry name" value="Ig"/>
    <property type="match status" value="3"/>
</dbReference>
<dbReference type="FunFam" id="2.60.40.10:FF:000050">
    <property type="entry name" value="Titin isoform B"/>
    <property type="match status" value="1"/>
</dbReference>
<evidence type="ECO:0000259" key="12">
    <source>
        <dbReference type="PROSITE" id="PS50853"/>
    </source>
</evidence>
<dbReference type="GO" id="GO:0005737">
    <property type="term" value="C:cytoplasm"/>
    <property type="evidence" value="ECO:0007669"/>
    <property type="project" value="UniProtKB-SubCell"/>
</dbReference>
<dbReference type="PANTHER" id="PTHR35971">
    <property type="entry name" value="SI:DKEY-31G6.6"/>
    <property type="match status" value="1"/>
</dbReference>
<dbReference type="SMART" id="SM00408">
    <property type="entry name" value="IGc2"/>
    <property type="match status" value="11"/>
</dbReference>
<dbReference type="GO" id="GO:0003007">
    <property type="term" value="P:heart morphogenesis"/>
    <property type="evidence" value="ECO:0007669"/>
    <property type="project" value="UniProtKB-ARBA"/>
</dbReference>
<feature type="domain" description="Ig-like" evidence="11">
    <location>
        <begin position="1153"/>
        <end position="1239"/>
    </location>
</feature>
<name>A0A8C5JBH5_JUNHY</name>
<dbReference type="InterPro" id="IPR003598">
    <property type="entry name" value="Ig_sub2"/>
</dbReference>
<feature type="region of interest" description="Disordered" evidence="10">
    <location>
        <begin position="451"/>
        <end position="472"/>
    </location>
</feature>
<dbReference type="InterPro" id="IPR003961">
    <property type="entry name" value="FN3_dom"/>
</dbReference>
<feature type="domain" description="Ig-like" evidence="11">
    <location>
        <begin position="739"/>
        <end position="808"/>
    </location>
</feature>
<keyword evidence="4" id="KW-0963">Cytoplasm</keyword>
<evidence type="ECO:0000256" key="6">
    <source>
        <dbReference type="ARBA" id="ARBA00022737"/>
    </source>
</evidence>
<dbReference type="SUPFAM" id="SSF48726">
    <property type="entry name" value="Immunoglobulin"/>
    <property type="match status" value="15"/>
</dbReference>
<evidence type="ECO:0000256" key="7">
    <source>
        <dbReference type="ARBA" id="ARBA00023157"/>
    </source>
</evidence>
<reference evidence="13" key="1">
    <citation type="submission" date="2025-08" db="UniProtKB">
        <authorList>
            <consortium name="Ensembl"/>
        </authorList>
    </citation>
    <scope>IDENTIFICATION</scope>
</reference>
<comment type="subcellular location">
    <subcellularLocation>
        <location evidence="2">Cytoplasm</location>
    </subcellularLocation>
    <subcellularLocation>
        <location evidence="1">Nucleus</location>
    </subcellularLocation>
</comment>
<comment type="similarity">
    <text evidence="3">Belongs to the protein kinase superfamily. CAMK Ser/Thr protein kinase family.</text>
</comment>
<dbReference type="FunFam" id="2.60.40.10:FF:000421">
    <property type="entry name" value="LOW QUALITY PROTEIN: obscurin"/>
    <property type="match status" value="1"/>
</dbReference>
<feature type="domain" description="Ig-like" evidence="11">
    <location>
        <begin position="1378"/>
        <end position="1468"/>
    </location>
</feature>
<dbReference type="GO" id="GO:0055013">
    <property type="term" value="P:cardiac muscle cell development"/>
    <property type="evidence" value="ECO:0007669"/>
    <property type="project" value="UniProtKB-ARBA"/>
</dbReference>
<keyword evidence="5" id="KW-0597">Phosphoprotein</keyword>
<dbReference type="CDD" id="cd00063">
    <property type="entry name" value="FN3"/>
    <property type="match status" value="1"/>
</dbReference>
<evidence type="ECO:0000313" key="14">
    <source>
        <dbReference type="Proteomes" id="UP000694408"/>
    </source>
</evidence>
<dbReference type="InterPro" id="IPR013098">
    <property type="entry name" value="Ig_I-set"/>
</dbReference>
<dbReference type="SUPFAM" id="SSF49265">
    <property type="entry name" value="Fibronectin type III"/>
    <property type="match status" value="1"/>
</dbReference>
<dbReference type="GO" id="GO:0005634">
    <property type="term" value="C:nucleus"/>
    <property type="evidence" value="ECO:0007669"/>
    <property type="project" value="UniProtKB-SubCell"/>
</dbReference>
<feature type="domain" description="Ig-like" evidence="11">
    <location>
        <begin position="810"/>
        <end position="900"/>
    </location>
</feature>
<dbReference type="Ensembl" id="ENSJHYT00000020337.1">
    <property type="protein sequence ID" value="ENSJHYP00000016874.1"/>
    <property type="gene ID" value="ENSJHYG00000012835.1"/>
</dbReference>
<dbReference type="InterPro" id="IPR036116">
    <property type="entry name" value="FN3_sf"/>
</dbReference>
<evidence type="ECO:0000256" key="5">
    <source>
        <dbReference type="ARBA" id="ARBA00022553"/>
    </source>
</evidence>
<keyword evidence="6" id="KW-0677">Repeat</keyword>
<dbReference type="SMART" id="SM00409">
    <property type="entry name" value="IG"/>
    <property type="match status" value="15"/>
</dbReference>
<proteinExistence type="inferred from homology"/>
<dbReference type="Proteomes" id="UP000694408">
    <property type="component" value="Unplaced"/>
</dbReference>
<reference evidence="13" key="2">
    <citation type="submission" date="2025-09" db="UniProtKB">
        <authorList>
            <consortium name="Ensembl"/>
        </authorList>
    </citation>
    <scope>IDENTIFICATION</scope>
</reference>
<dbReference type="FunFam" id="2.60.40.10:FF:001084">
    <property type="entry name" value="obscurin-like isoform X3"/>
    <property type="match status" value="2"/>
</dbReference>
<dbReference type="InterPro" id="IPR003599">
    <property type="entry name" value="Ig_sub"/>
</dbReference>
<feature type="domain" description="Ig-like" evidence="11">
    <location>
        <begin position="274"/>
        <end position="363"/>
    </location>
</feature>
<evidence type="ECO:0000256" key="8">
    <source>
        <dbReference type="ARBA" id="ARBA00023242"/>
    </source>
</evidence>
<keyword evidence="7" id="KW-1015">Disulfide bond</keyword>
<dbReference type="PROSITE" id="PS50835">
    <property type="entry name" value="IG_LIKE"/>
    <property type="match status" value="12"/>
</dbReference>
<dbReference type="InterPro" id="IPR036179">
    <property type="entry name" value="Ig-like_dom_sf"/>
</dbReference>
<dbReference type="FunFam" id="2.60.40.10:FF:000214">
    <property type="entry name" value="titin isoform X1"/>
    <property type="match status" value="1"/>
</dbReference>
<feature type="domain" description="Ig-like" evidence="11">
    <location>
        <begin position="630"/>
        <end position="717"/>
    </location>
</feature>